<feature type="domain" description="Sorting nexin C-terminal" evidence="2">
    <location>
        <begin position="23"/>
        <end position="71"/>
    </location>
</feature>
<dbReference type="EMBL" id="OZ035830">
    <property type="protein sequence ID" value="CAL1612506.1"/>
    <property type="molecule type" value="Genomic_DNA"/>
</dbReference>
<feature type="region of interest" description="Disordered" evidence="1">
    <location>
        <begin position="1"/>
        <end position="36"/>
    </location>
</feature>
<dbReference type="GO" id="GO:0035091">
    <property type="term" value="F:phosphatidylinositol binding"/>
    <property type="evidence" value="ECO:0007669"/>
    <property type="project" value="TreeGrafter"/>
</dbReference>
<evidence type="ECO:0000313" key="4">
    <source>
        <dbReference type="Proteomes" id="UP001497482"/>
    </source>
</evidence>
<sequence length="96" mass="11058">MVHSDSMSPSSTGTWEKLSRRCARLHQSERRETRERAQRKLLDNIPDALTNLVGQQNARYGIIKIFNALQEASANKHLLYVMMEMLLKELCPELST</sequence>
<dbReference type="Proteomes" id="UP001497482">
    <property type="component" value="Chromosome 8"/>
</dbReference>
<evidence type="ECO:0000256" key="1">
    <source>
        <dbReference type="SAM" id="MobiDB-lite"/>
    </source>
</evidence>
<feature type="compositionally biased region" description="Polar residues" evidence="1">
    <location>
        <begin position="1"/>
        <end position="14"/>
    </location>
</feature>
<evidence type="ECO:0000313" key="3">
    <source>
        <dbReference type="EMBL" id="CAL1612506.1"/>
    </source>
</evidence>
<dbReference type="PANTHER" id="PTHR22775:SF48">
    <property type="entry name" value="SORTING NEXIN-25"/>
    <property type="match status" value="1"/>
</dbReference>
<feature type="compositionally biased region" description="Basic and acidic residues" evidence="1">
    <location>
        <begin position="26"/>
        <end position="36"/>
    </location>
</feature>
<protein>
    <recommendedName>
        <fullName evidence="2">Sorting nexin C-terminal domain-containing protein</fullName>
    </recommendedName>
</protein>
<dbReference type="InterPro" id="IPR013937">
    <property type="entry name" value="Sorting_nexin_C"/>
</dbReference>
<dbReference type="GO" id="GO:0005768">
    <property type="term" value="C:endosome"/>
    <property type="evidence" value="ECO:0007669"/>
    <property type="project" value="TreeGrafter"/>
</dbReference>
<evidence type="ECO:0000259" key="2">
    <source>
        <dbReference type="Pfam" id="PF08628"/>
    </source>
</evidence>
<dbReference type="AlphaFoldDB" id="A0AAV2MGK3"/>
<gene>
    <name evidence="3" type="ORF">KC01_LOCUS38823</name>
</gene>
<reference evidence="3 4" key="1">
    <citation type="submission" date="2024-04" db="EMBL/GenBank/DDBJ databases">
        <authorList>
            <person name="Waldvogel A.-M."/>
            <person name="Schoenle A."/>
        </authorList>
    </citation>
    <scope>NUCLEOTIDE SEQUENCE [LARGE SCALE GENOMIC DNA]</scope>
</reference>
<accession>A0AAV2MGK3</accession>
<keyword evidence="4" id="KW-1185">Reference proteome</keyword>
<dbReference type="PANTHER" id="PTHR22775">
    <property type="entry name" value="SORTING NEXIN"/>
    <property type="match status" value="1"/>
</dbReference>
<name>A0AAV2MGK3_KNICA</name>
<proteinExistence type="predicted"/>
<organism evidence="3 4">
    <name type="scientific">Knipowitschia caucasica</name>
    <name type="common">Caucasian dwarf goby</name>
    <name type="synonym">Pomatoschistus caucasicus</name>
    <dbReference type="NCBI Taxonomy" id="637954"/>
    <lineage>
        <taxon>Eukaryota</taxon>
        <taxon>Metazoa</taxon>
        <taxon>Chordata</taxon>
        <taxon>Craniata</taxon>
        <taxon>Vertebrata</taxon>
        <taxon>Euteleostomi</taxon>
        <taxon>Actinopterygii</taxon>
        <taxon>Neopterygii</taxon>
        <taxon>Teleostei</taxon>
        <taxon>Neoteleostei</taxon>
        <taxon>Acanthomorphata</taxon>
        <taxon>Gobiaria</taxon>
        <taxon>Gobiiformes</taxon>
        <taxon>Gobioidei</taxon>
        <taxon>Gobiidae</taxon>
        <taxon>Gobiinae</taxon>
        <taxon>Knipowitschia</taxon>
    </lineage>
</organism>
<dbReference type="Pfam" id="PF08628">
    <property type="entry name" value="Nexin_C"/>
    <property type="match status" value="1"/>
</dbReference>